<sequence>MSKKYIDEFIKALDSEIKSLKKGTYGNIVPIFNGKFKRKINNLYIYTFKLENFLSVMDDTPVEIIINNKNYKGQIISVKGLEVDIAIEEKLGVSIPKAIINTNLWFLLERLKDKFEENKIKQNRFKTSDKLFGFNFKNNNSNIEPNYTISDKVPNQSQKDAIFNYLNNEVSIITEKYVSFFYIKF</sequence>
<protein>
    <submittedName>
        <fullName evidence="1">Uncharacterized protein</fullName>
    </submittedName>
</protein>
<gene>
    <name evidence="1" type="ORF">SAMN04515654_10577</name>
</gene>
<name>A0A1G8K348_9FIRM</name>
<evidence type="ECO:0000313" key="1">
    <source>
        <dbReference type="EMBL" id="SDI37823.1"/>
    </source>
</evidence>
<organism evidence="1 2">
    <name type="scientific">Halanaerobium congolense</name>
    <dbReference type="NCBI Taxonomy" id="54121"/>
    <lineage>
        <taxon>Bacteria</taxon>
        <taxon>Bacillati</taxon>
        <taxon>Bacillota</taxon>
        <taxon>Clostridia</taxon>
        <taxon>Halanaerobiales</taxon>
        <taxon>Halanaerobiaceae</taxon>
        <taxon>Halanaerobium</taxon>
    </lineage>
</organism>
<proteinExistence type="predicted"/>
<accession>A0A1G8K348</accession>
<evidence type="ECO:0000313" key="2">
    <source>
        <dbReference type="Proteomes" id="UP000198945"/>
    </source>
</evidence>
<dbReference type="RefSeq" id="WP_089716541.1">
    <property type="nucleotide sequence ID" value="NZ_FNEH01000005.1"/>
</dbReference>
<dbReference type="EMBL" id="FNEH01000005">
    <property type="protein sequence ID" value="SDI37823.1"/>
    <property type="molecule type" value="Genomic_DNA"/>
</dbReference>
<dbReference type="AlphaFoldDB" id="A0A1G8K348"/>
<reference evidence="1 2" key="1">
    <citation type="submission" date="2016-10" db="EMBL/GenBank/DDBJ databases">
        <authorList>
            <person name="de Groot N.N."/>
        </authorList>
    </citation>
    <scope>NUCLEOTIDE SEQUENCE [LARGE SCALE GENOMIC DNA]</scope>
    <source>
        <strain evidence="1 2">WG7</strain>
    </source>
</reference>
<dbReference type="Proteomes" id="UP000198945">
    <property type="component" value="Unassembled WGS sequence"/>
</dbReference>